<evidence type="ECO:0000313" key="3">
    <source>
        <dbReference type="EMBL" id="OMO64514.1"/>
    </source>
</evidence>
<keyword evidence="4" id="KW-1185">Reference proteome</keyword>
<sequence length="97" mass="10584">LVKGKGFPLAASSFFLGLAAASGLIRDASGRWLTGFMAHRGVCSNTVAELQAIRHGLELAWIQGYRKVSIPFMKAFPEKETSSSTKRKERIRTQTSG</sequence>
<feature type="region of interest" description="Disordered" evidence="1">
    <location>
        <begin position="77"/>
        <end position="97"/>
    </location>
</feature>
<dbReference type="InterPro" id="IPR002156">
    <property type="entry name" value="RNaseH_domain"/>
</dbReference>
<reference evidence="3 4" key="1">
    <citation type="submission" date="2013-09" db="EMBL/GenBank/DDBJ databases">
        <title>Corchorus capsularis genome sequencing.</title>
        <authorList>
            <person name="Alam M."/>
            <person name="Haque M.S."/>
            <person name="Islam M.S."/>
            <person name="Emdad E.M."/>
            <person name="Islam M.M."/>
            <person name="Ahmed B."/>
            <person name="Halim A."/>
            <person name="Hossen Q.M.M."/>
            <person name="Hossain M.Z."/>
            <person name="Ahmed R."/>
            <person name="Khan M.M."/>
            <person name="Islam R."/>
            <person name="Rashid M.M."/>
            <person name="Khan S.A."/>
            <person name="Rahman M.S."/>
            <person name="Alam M."/>
        </authorList>
    </citation>
    <scope>NUCLEOTIDE SEQUENCE [LARGE SCALE GENOMIC DNA]</scope>
    <source>
        <strain evidence="4">cv. CVL-1</strain>
        <tissue evidence="3">Whole seedling</tissue>
    </source>
</reference>
<proteinExistence type="predicted"/>
<dbReference type="InterPro" id="IPR036397">
    <property type="entry name" value="RNaseH_sf"/>
</dbReference>
<feature type="domain" description="RNase H type-1" evidence="2">
    <location>
        <begin position="17"/>
        <end position="69"/>
    </location>
</feature>
<dbReference type="OrthoDB" id="895680at2759"/>
<gene>
    <name evidence="3" type="ORF">CCACVL1_21697</name>
</gene>
<dbReference type="Gene3D" id="3.30.420.10">
    <property type="entry name" value="Ribonuclease H-like superfamily/Ribonuclease H"/>
    <property type="match status" value="1"/>
</dbReference>
<dbReference type="EMBL" id="AWWV01012794">
    <property type="protein sequence ID" value="OMO64514.1"/>
    <property type="molecule type" value="Genomic_DNA"/>
</dbReference>
<evidence type="ECO:0000313" key="4">
    <source>
        <dbReference type="Proteomes" id="UP000188268"/>
    </source>
</evidence>
<dbReference type="InterPro" id="IPR053151">
    <property type="entry name" value="RNase_H-like"/>
</dbReference>
<dbReference type="AlphaFoldDB" id="A0A1R3H2E7"/>
<feature type="non-terminal residue" evidence="3">
    <location>
        <position position="1"/>
    </location>
</feature>
<evidence type="ECO:0000256" key="1">
    <source>
        <dbReference type="SAM" id="MobiDB-lite"/>
    </source>
</evidence>
<organism evidence="3 4">
    <name type="scientific">Corchorus capsularis</name>
    <name type="common">Jute</name>
    <dbReference type="NCBI Taxonomy" id="210143"/>
    <lineage>
        <taxon>Eukaryota</taxon>
        <taxon>Viridiplantae</taxon>
        <taxon>Streptophyta</taxon>
        <taxon>Embryophyta</taxon>
        <taxon>Tracheophyta</taxon>
        <taxon>Spermatophyta</taxon>
        <taxon>Magnoliopsida</taxon>
        <taxon>eudicotyledons</taxon>
        <taxon>Gunneridae</taxon>
        <taxon>Pentapetalae</taxon>
        <taxon>rosids</taxon>
        <taxon>malvids</taxon>
        <taxon>Malvales</taxon>
        <taxon>Malvaceae</taxon>
        <taxon>Grewioideae</taxon>
        <taxon>Apeibeae</taxon>
        <taxon>Corchorus</taxon>
    </lineage>
</organism>
<dbReference type="InterPro" id="IPR044730">
    <property type="entry name" value="RNase_H-like_dom_plant"/>
</dbReference>
<comment type="caution">
    <text evidence="3">The sequence shown here is derived from an EMBL/GenBank/DDBJ whole genome shotgun (WGS) entry which is preliminary data.</text>
</comment>
<dbReference type="GO" id="GO:0004523">
    <property type="term" value="F:RNA-DNA hybrid ribonuclease activity"/>
    <property type="evidence" value="ECO:0007669"/>
    <property type="project" value="InterPro"/>
</dbReference>
<dbReference type="PANTHER" id="PTHR47723:SF19">
    <property type="entry name" value="POLYNUCLEOTIDYL TRANSFERASE, RIBONUCLEASE H-LIKE SUPERFAMILY PROTEIN"/>
    <property type="match status" value="1"/>
</dbReference>
<dbReference type="Gramene" id="OMO64514">
    <property type="protein sequence ID" value="OMO64514"/>
    <property type="gene ID" value="CCACVL1_21697"/>
</dbReference>
<dbReference type="Proteomes" id="UP000188268">
    <property type="component" value="Unassembled WGS sequence"/>
</dbReference>
<dbReference type="Pfam" id="PF13456">
    <property type="entry name" value="RVT_3"/>
    <property type="match status" value="1"/>
</dbReference>
<accession>A0A1R3H2E7</accession>
<dbReference type="GO" id="GO:0003676">
    <property type="term" value="F:nucleic acid binding"/>
    <property type="evidence" value="ECO:0007669"/>
    <property type="project" value="InterPro"/>
</dbReference>
<dbReference type="PANTHER" id="PTHR47723">
    <property type="entry name" value="OS05G0353850 PROTEIN"/>
    <property type="match status" value="1"/>
</dbReference>
<dbReference type="SUPFAM" id="SSF53098">
    <property type="entry name" value="Ribonuclease H-like"/>
    <property type="match status" value="1"/>
</dbReference>
<dbReference type="CDD" id="cd06222">
    <property type="entry name" value="RNase_H_like"/>
    <property type="match status" value="1"/>
</dbReference>
<evidence type="ECO:0000259" key="2">
    <source>
        <dbReference type="Pfam" id="PF13456"/>
    </source>
</evidence>
<name>A0A1R3H2E7_COCAP</name>
<protein>
    <recommendedName>
        <fullName evidence="2">RNase H type-1 domain-containing protein</fullName>
    </recommendedName>
</protein>
<dbReference type="InterPro" id="IPR012337">
    <property type="entry name" value="RNaseH-like_sf"/>
</dbReference>